<name>A0A6M6JID5_9PSEU</name>
<dbReference type="InterPro" id="IPR001763">
    <property type="entry name" value="Rhodanese-like_dom"/>
</dbReference>
<dbReference type="PROSITE" id="PS51371">
    <property type="entry name" value="CBS"/>
    <property type="match status" value="1"/>
</dbReference>
<keyword evidence="1" id="KW-0129">CBS domain</keyword>
<organism evidence="4 5">
    <name type="scientific">Pseudonocardia broussonetiae</name>
    <dbReference type="NCBI Taxonomy" id="2736640"/>
    <lineage>
        <taxon>Bacteria</taxon>
        <taxon>Bacillati</taxon>
        <taxon>Actinomycetota</taxon>
        <taxon>Actinomycetes</taxon>
        <taxon>Pseudonocardiales</taxon>
        <taxon>Pseudonocardiaceae</taxon>
        <taxon>Pseudonocardia</taxon>
    </lineage>
</organism>
<dbReference type="EMBL" id="CP053564">
    <property type="protein sequence ID" value="QJY47824.1"/>
    <property type="molecule type" value="Genomic_DNA"/>
</dbReference>
<feature type="domain" description="Rhodanese" evidence="2">
    <location>
        <begin position="2"/>
        <end position="36"/>
    </location>
</feature>
<dbReference type="Pfam" id="PF00571">
    <property type="entry name" value="CBS"/>
    <property type="match status" value="1"/>
</dbReference>
<dbReference type="CDD" id="cd02205">
    <property type="entry name" value="CBS_pair_SF"/>
    <property type="match status" value="1"/>
</dbReference>
<keyword evidence="5" id="KW-1185">Reference proteome</keyword>
<dbReference type="KEGG" id="pbro:HOP40_20060"/>
<reference evidence="4 5" key="1">
    <citation type="submission" date="2020-05" db="EMBL/GenBank/DDBJ databases">
        <authorList>
            <person name="Mo P."/>
        </authorList>
    </citation>
    <scope>NUCLEOTIDE SEQUENCE [LARGE SCALE GENOMIC DNA]</scope>
    <source>
        <strain evidence="4 5">Gen01</strain>
    </source>
</reference>
<gene>
    <name evidence="4" type="ORF">HOP40_20060</name>
</gene>
<sequence>MSPRAACRLSMLGFTQVYDYVPGKVDWLARNQPVEGTDADTTTIGRHLRHEVTTARPEEPISQVRARVARSAHRFALVTTADGTLLGRLRAAALDDTDPTRAVSQVMEAGPSTLRPHEPAAAIKDRLVDKGLTYAIVADPDGRLLGTVHLADL</sequence>
<protein>
    <submittedName>
        <fullName evidence="4">CBS domain-containing protein</fullName>
    </submittedName>
</protein>
<evidence type="ECO:0000259" key="2">
    <source>
        <dbReference type="PROSITE" id="PS50206"/>
    </source>
</evidence>
<dbReference type="InterPro" id="IPR000644">
    <property type="entry name" value="CBS_dom"/>
</dbReference>
<accession>A0A6M6JID5</accession>
<evidence type="ECO:0000256" key="1">
    <source>
        <dbReference type="PROSITE-ProRule" id="PRU00703"/>
    </source>
</evidence>
<dbReference type="SUPFAM" id="SSF54631">
    <property type="entry name" value="CBS-domain pair"/>
    <property type="match status" value="1"/>
</dbReference>
<dbReference type="InterPro" id="IPR046342">
    <property type="entry name" value="CBS_dom_sf"/>
</dbReference>
<dbReference type="Proteomes" id="UP000505377">
    <property type="component" value="Chromosome"/>
</dbReference>
<evidence type="ECO:0000313" key="4">
    <source>
        <dbReference type="EMBL" id="QJY47824.1"/>
    </source>
</evidence>
<dbReference type="InterPro" id="IPR036873">
    <property type="entry name" value="Rhodanese-like_dom_sf"/>
</dbReference>
<proteinExistence type="predicted"/>
<evidence type="ECO:0000313" key="5">
    <source>
        <dbReference type="Proteomes" id="UP000505377"/>
    </source>
</evidence>
<evidence type="ECO:0000259" key="3">
    <source>
        <dbReference type="PROSITE" id="PS51371"/>
    </source>
</evidence>
<dbReference type="SUPFAM" id="SSF52821">
    <property type="entry name" value="Rhodanese/Cell cycle control phosphatase"/>
    <property type="match status" value="1"/>
</dbReference>
<dbReference type="RefSeq" id="WP_172160863.1">
    <property type="nucleotide sequence ID" value="NZ_CP053564.1"/>
</dbReference>
<dbReference type="PROSITE" id="PS50206">
    <property type="entry name" value="RHODANESE_3"/>
    <property type="match status" value="1"/>
</dbReference>
<feature type="domain" description="CBS" evidence="3">
    <location>
        <begin position="107"/>
        <end position="153"/>
    </location>
</feature>
<dbReference type="AlphaFoldDB" id="A0A6M6JID5"/>
<dbReference type="Gene3D" id="3.10.580.10">
    <property type="entry name" value="CBS-domain"/>
    <property type="match status" value="1"/>
</dbReference>